<proteinExistence type="predicted"/>
<reference evidence="1 2" key="1">
    <citation type="submission" date="2024-11" db="EMBL/GenBank/DDBJ databases">
        <title>Chromosome-level genome assembly of the freshwater bivalve Anodonta woodiana.</title>
        <authorList>
            <person name="Chen X."/>
        </authorList>
    </citation>
    <scope>NUCLEOTIDE SEQUENCE [LARGE SCALE GENOMIC DNA]</scope>
    <source>
        <strain evidence="1">MN2024</strain>
        <tissue evidence="1">Gills</tissue>
    </source>
</reference>
<dbReference type="AlphaFoldDB" id="A0ABD3VGL6"/>
<protein>
    <submittedName>
        <fullName evidence="1">Uncharacterized protein</fullName>
    </submittedName>
</protein>
<keyword evidence="2" id="KW-1185">Reference proteome</keyword>
<name>A0ABD3VGL6_SINWO</name>
<sequence length="577" mass="66090">MAETLIHRCIAVLDKMRISGSDQRPKTLDKLKNVLSKECRVTYLSSALSAALSTDKNVYLGDTNKVYLKDTELEPIVWKAATSHAKDNGRTLHVLPCDSNLHEKLHAQVREWIDTGRNRLLEDPEATAAQCFIVDENLDPQLLIDGLQKVGFMQVAYENYISFKLPSGIAQMEVKNSLDKYRNQMASSFTNYTVKGRYYFASILSESNKRINQDYSEKVELYCEEQFAKHYPMFYKERTEQQIRLKRMELLQIDNKANQFTAVLDIPQEMTAENWTLLPIYLTPEIAEATLFLCGLSTKPETLSDLRNCLEPICKITYVASPKCIISSFAKNTTLQPNDFRFSDVNIFLGTTCNKESIKLTDGDKLSSYLRISSKVQKKYLTDTQSGRCPVVPMDTGDTESENKGPGFENLKRFQEYVLEQAKIISRRDRASLVFNSEQAANQCKLDLLEWIQNKKEEITDDQFITSKELTDKLIHLGLHLDRMPVDTVVKNLEECGYIKISESKVTYNNGVNMKYLEDTIKQNEEAFKQTIHHCYKASTMNDHTGTTFTTNRKRPLGCMLPYSRKKIAKTENAINI</sequence>
<dbReference type="EMBL" id="JBJQND010000012">
    <property type="protein sequence ID" value="KAL3860236.1"/>
    <property type="molecule type" value="Genomic_DNA"/>
</dbReference>
<comment type="caution">
    <text evidence="1">The sequence shown here is derived from an EMBL/GenBank/DDBJ whole genome shotgun (WGS) entry which is preliminary data.</text>
</comment>
<organism evidence="1 2">
    <name type="scientific">Sinanodonta woodiana</name>
    <name type="common">Chinese pond mussel</name>
    <name type="synonym">Anodonta woodiana</name>
    <dbReference type="NCBI Taxonomy" id="1069815"/>
    <lineage>
        <taxon>Eukaryota</taxon>
        <taxon>Metazoa</taxon>
        <taxon>Spiralia</taxon>
        <taxon>Lophotrochozoa</taxon>
        <taxon>Mollusca</taxon>
        <taxon>Bivalvia</taxon>
        <taxon>Autobranchia</taxon>
        <taxon>Heteroconchia</taxon>
        <taxon>Palaeoheterodonta</taxon>
        <taxon>Unionida</taxon>
        <taxon>Unionoidea</taxon>
        <taxon>Unionidae</taxon>
        <taxon>Unioninae</taxon>
        <taxon>Sinanodonta</taxon>
    </lineage>
</organism>
<gene>
    <name evidence="1" type="ORF">ACJMK2_010390</name>
</gene>
<dbReference type="Proteomes" id="UP001634394">
    <property type="component" value="Unassembled WGS sequence"/>
</dbReference>
<accession>A0ABD3VGL6</accession>
<evidence type="ECO:0000313" key="1">
    <source>
        <dbReference type="EMBL" id="KAL3860236.1"/>
    </source>
</evidence>
<evidence type="ECO:0000313" key="2">
    <source>
        <dbReference type="Proteomes" id="UP001634394"/>
    </source>
</evidence>